<protein>
    <recommendedName>
        <fullName evidence="1">WxL domain-containing protein</fullName>
    </recommendedName>
</protein>
<proteinExistence type="predicted"/>
<accession>A0AAE8LWV6</accession>
<dbReference type="EMBL" id="OKRC01000010">
    <property type="protein sequence ID" value="SPE22883.1"/>
    <property type="molecule type" value="Genomic_DNA"/>
</dbReference>
<comment type="caution">
    <text evidence="2">The sequence shown here is derived from an EMBL/GenBank/DDBJ whole genome shotgun (WGS) entry which is preliminary data.</text>
</comment>
<dbReference type="RefSeq" id="WP_181065590.1">
    <property type="nucleotide sequence ID" value="NZ_OKRC01000010.1"/>
</dbReference>
<sequence>MNIFLVDNGRKIPFSYFPARGLTSSYDYALTKEKDQTGQSIGDTSISRHFNSFKVYRGTDSKGQAVLKAEGQVQYLIDTYQVELVLRPSLKKPVIQQELYIANDSYLLPREAGIFFAKDTALNGNDGAPVYAQADNAGLSIANDGYKLFMNMNTADGPLHYMATDFSKSGLAYDSSNYDYRHYRPATFSGVGLEADNLAEGAVAYNGPDSTYSAKWGWINFKPGEVHHYQTDIGMTSKGTVVPSAKKTYVNNMNSENYNQVGDRLTFSLAAHNTGFDSHWENVTVTDKVPTALDVNPDSIRVKRANGEIVKMPASAYNSQDHILTVKLPDSLADNDWETVLFDATVNKPGEGWVLTNTMHAEGGTDQIAGAEDATKILIHKKQVALDKQVRNETMGEKDYQTTTTVHPDDTVDYRIRFSADDKMTDKITTTELQDTLPKGLTLVPDSILIKYSDGTSEKASDLKAVKLHALTAGQHADIEYQVKVAHDQIPDIDLKNTVTSKTAIADSTTVLRSATDVTVKSAKPAKGQITFHYIDRATGSPIGAKAVTVKGLIGKPVSETTLADVSGHQDPNQIRPANIPSYVPVDYTYQADLSTAKFYRIKDVDPLITATPQDYTFRYERSRLAMTVPADMNFNPTSDTQAERTYYLPGQREGDKKVPYGVEVSDYWGINDWQLGVSQTTQFTGQYTDHYQKTRDVQLDNAQLQFNNANFKLVQTDGNNSQQNNDQIESIAAFSLIPGDKPKTLVTYHKSGQYRHQQTDNKGNLTYDLPGYSIYQYRFGDPQTADYSIGLHVPQTTKRYQTHYQTTLKWHLTVAP</sequence>
<dbReference type="InterPro" id="IPR027994">
    <property type="entry name" value="WxL_dom"/>
</dbReference>
<evidence type="ECO:0000313" key="2">
    <source>
        <dbReference type="EMBL" id="SPE22883.1"/>
    </source>
</evidence>
<dbReference type="Proteomes" id="UP000239650">
    <property type="component" value="Unassembled WGS sequence"/>
</dbReference>
<reference evidence="2 3" key="1">
    <citation type="submission" date="2018-02" db="EMBL/GenBank/DDBJ databases">
        <authorList>
            <person name="Rodrigo-Torres L."/>
            <person name="Arahal R. D."/>
            <person name="Lucena T."/>
        </authorList>
    </citation>
    <scope>NUCLEOTIDE SEQUENCE [LARGE SCALE GENOMIC DNA]</scope>
    <source>
        <strain evidence="2 3">CECT 9267</strain>
    </source>
</reference>
<organism evidence="2 3">
    <name type="scientific">Latilactobacillus sakei</name>
    <name type="common">Lactobacillus sakei</name>
    <dbReference type="NCBI Taxonomy" id="1599"/>
    <lineage>
        <taxon>Bacteria</taxon>
        <taxon>Bacillati</taxon>
        <taxon>Bacillota</taxon>
        <taxon>Bacilli</taxon>
        <taxon>Lactobacillales</taxon>
        <taxon>Lactobacillaceae</taxon>
        <taxon>Latilactobacillus</taxon>
    </lineage>
</organism>
<dbReference type="AlphaFoldDB" id="A0AAE8LWV6"/>
<name>A0AAE8LWV6_LATSK</name>
<feature type="domain" description="WxL" evidence="1">
    <location>
        <begin position="627"/>
        <end position="817"/>
    </location>
</feature>
<evidence type="ECO:0000313" key="3">
    <source>
        <dbReference type="Proteomes" id="UP000239650"/>
    </source>
</evidence>
<evidence type="ECO:0000259" key="1">
    <source>
        <dbReference type="Pfam" id="PF13731"/>
    </source>
</evidence>
<dbReference type="NCBIfam" id="TIGR01451">
    <property type="entry name" value="B_ant_repeat"/>
    <property type="match status" value="2"/>
</dbReference>
<dbReference type="Pfam" id="PF13731">
    <property type="entry name" value="WxL"/>
    <property type="match status" value="1"/>
</dbReference>
<dbReference type="Gene3D" id="2.60.40.740">
    <property type="match status" value="2"/>
</dbReference>
<dbReference type="InterPro" id="IPR047589">
    <property type="entry name" value="DUF11_rpt"/>
</dbReference>
<gene>
    <name evidence="2" type="ORF">LAS9267_01787</name>
</gene>